<evidence type="ECO:0000313" key="6">
    <source>
        <dbReference type="EMBL" id="GDY30576.1"/>
    </source>
</evidence>
<reference evidence="7" key="1">
    <citation type="submission" date="2019-04" db="EMBL/GenBank/DDBJ databases">
        <title>Draft genome sequence of Pseudonocardiaceae bacterium SL3-2-4.</title>
        <authorList>
            <person name="Ningsih F."/>
            <person name="Yokota A."/>
            <person name="Sakai Y."/>
            <person name="Nanatani K."/>
            <person name="Yabe S."/>
            <person name="Oetari A."/>
            <person name="Sjamsuridzal W."/>
        </authorList>
    </citation>
    <scope>NUCLEOTIDE SEQUENCE [LARGE SCALE GENOMIC DNA]</scope>
    <source>
        <strain evidence="7">SL3-2-4</strain>
    </source>
</reference>
<feature type="domain" description="N-acetyltransferase" evidence="5">
    <location>
        <begin position="4"/>
        <end position="188"/>
    </location>
</feature>
<proteinExistence type="inferred from homology"/>
<evidence type="ECO:0000313" key="7">
    <source>
        <dbReference type="Proteomes" id="UP000298860"/>
    </source>
</evidence>
<dbReference type="Gene3D" id="3.40.630.30">
    <property type="match status" value="1"/>
</dbReference>
<dbReference type="AlphaFoldDB" id="A0A4D4J7T2"/>
<keyword evidence="3 4" id="KW-0067">ATP-binding</keyword>
<dbReference type="Proteomes" id="UP000298860">
    <property type="component" value="Unassembled WGS sequence"/>
</dbReference>
<evidence type="ECO:0000256" key="3">
    <source>
        <dbReference type="ARBA" id="ARBA00022840"/>
    </source>
</evidence>
<evidence type="ECO:0000256" key="1">
    <source>
        <dbReference type="ARBA" id="ARBA00006914"/>
    </source>
</evidence>
<protein>
    <recommendedName>
        <fullName evidence="5">N-acetyltransferase domain-containing protein</fullName>
    </recommendedName>
</protein>
<dbReference type="InterPro" id="IPR027417">
    <property type="entry name" value="P-loop_NTPase"/>
</dbReference>
<evidence type="ECO:0000259" key="5">
    <source>
        <dbReference type="PROSITE" id="PS51186"/>
    </source>
</evidence>
<dbReference type="InterPro" id="IPR000182">
    <property type="entry name" value="GNAT_dom"/>
</dbReference>
<dbReference type="PANTHER" id="PTHR23073">
    <property type="entry name" value="26S PROTEASOME REGULATORY SUBUNIT"/>
    <property type="match status" value="1"/>
</dbReference>
<dbReference type="GO" id="GO:0005524">
    <property type="term" value="F:ATP binding"/>
    <property type="evidence" value="ECO:0007669"/>
    <property type="project" value="UniProtKB-KW"/>
</dbReference>
<dbReference type="SUPFAM" id="SSF52540">
    <property type="entry name" value="P-loop containing nucleoside triphosphate hydrolases"/>
    <property type="match status" value="1"/>
</dbReference>
<dbReference type="InterPro" id="IPR016181">
    <property type="entry name" value="Acyl_CoA_acyltransferase"/>
</dbReference>
<accession>A0A4D4J7T2</accession>
<dbReference type="InterPro" id="IPR050221">
    <property type="entry name" value="26S_Proteasome_ATPase"/>
</dbReference>
<keyword evidence="7" id="KW-1185">Reference proteome</keyword>
<dbReference type="Gene3D" id="1.10.8.60">
    <property type="match status" value="1"/>
</dbReference>
<dbReference type="CDD" id="cd19481">
    <property type="entry name" value="RecA-like_protease"/>
    <property type="match status" value="1"/>
</dbReference>
<sequence length="424" mass="46327">MPAWWLRDFHENDLDQAIQVWDESRGGQESVFSLAEVVTAARSGQPAVVAVVGDEMVGMVVAQAHGERAWVLLLALSSRWRNRGIGSALLAELERRLRSLGVRRICTVLPDGATGTKALENSGYRHRGGLAYYERLEPLDPAEASLLDEFGGRLVPPGLWDALAGMEREKEVIERRIVLPLAHADLAERYGVQPPSAVILFGPPGTGKTSFAKAVASRLGWPFVELFPSRLAAASGGGLAASLREAFAELSELDDLVLFIDEVEEIAGIRSGLAENPSQGVTNELLKLIPTFREHDHRLLVCATNSVRTLDPAFLRPGRFDYVIPVGPPDPPARRAIWSRYLGPHAGGVDLERLVQASEFFTPADIEFAARKGAQAAFERAVADRGARPPDTDDYLTAVAEVRPTLTDPMLAEFQQDIELFTRV</sequence>
<dbReference type="PROSITE" id="PS00674">
    <property type="entry name" value="AAA"/>
    <property type="match status" value="1"/>
</dbReference>
<dbReference type="InterPro" id="IPR003960">
    <property type="entry name" value="ATPase_AAA_CS"/>
</dbReference>
<dbReference type="OrthoDB" id="9809379at2"/>
<dbReference type="Pfam" id="PF00004">
    <property type="entry name" value="AAA"/>
    <property type="match status" value="1"/>
</dbReference>
<dbReference type="EMBL" id="BJFL01000008">
    <property type="protein sequence ID" value="GDY30576.1"/>
    <property type="molecule type" value="Genomic_DNA"/>
</dbReference>
<keyword evidence="2 4" id="KW-0547">Nucleotide-binding</keyword>
<comment type="similarity">
    <text evidence="1 4">Belongs to the AAA ATPase family.</text>
</comment>
<dbReference type="RefSeq" id="WP_137813689.1">
    <property type="nucleotide sequence ID" value="NZ_BJFL01000008.1"/>
</dbReference>
<name>A0A4D4J7T2_9PSEU</name>
<dbReference type="GO" id="GO:0016887">
    <property type="term" value="F:ATP hydrolysis activity"/>
    <property type="evidence" value="ECO:0007669"/>
    <property type="project" value="InterPro"/>
</dbReference>
<dbReference type="InterPro" id="IPR003959">
    <property type="entry name" value="ATPase_AAA_core"/>
</dbReference>
<dbReference type="Pfam" id="PF00583">
    <property type="entry name" value="Acetyltransf_1"/>
    <property type="match status" value="1"/>
</dbReference>
<dbReference type="InterPro" id="IPR003593">
    <property type="entry name" value="AAA+_ATPase"/>
</dbReference>
<dbReference type="GO" id="GO:0016747">
    <property type="term" value="F:acyltransferase activity, transferring groups other than amino-acyl groups"/>
    <property type="evidence" value="ECO:0007669"/>
    <property type="project" value="InterPro"/>
</dbReference>
<organism evidence="6 7">
    <name type="scientific">Gandjariella thermophila</name>
    <dbReference type="NCBI Taxonomy" id="1931992"/>
    <lineage>
        <taxon>Bacteria</taxon>
        <taxon>Bacillati</taxon>
        <taxon>Actinomycetota</taxon>
        <taxon>Actinomycetes</taxon>
        <taxon>Pseudonocardiales</taxon>
        <taxon>Pseudonocardiaceae</taxon>
        <taxon>Gandjariella</taxon>
    </lineage>
</organism>
<evidence type="ECO:0000256" key="2">
    <source>
        <dbReference type="ARBA" id="ARBA00022741"/>
    </source>
</evidence>
<evidence type="ECO:0000256" key="4">
    <source>
        <dbReference type="RuleBase" id="RU003651"/>
    </source>
</evidence>
<dbReference type="CDD" id="cd04301">
    <property type="entry name" value="NAT_SF"/>
    <property type="match status" value="1"/>
</dbReference>
<dbReference type="SMART" id="SM00382">
    <property type="entry name" value="AAA"/>
    <property type="match status" value="1"/>
</dbReference>
<dbReference type="Gene3D" id="3.40.50.300">
    <property type="entry name" value="P-loop containing nucleotide triphosphate hydrolases"/>
    <property type="match status" value="1"/>
</dbReference>
<gene>
    <name evidence="6" type="ORF">GTS_22090</name>
</gene>
<dbReference type="PROSITE" id="PS51186">
    <property type="entry name" value="GNAT"/>
    <property type="match status" value="1"/>
</dbReference>
<dbReference type="SUPFAM" id="SSF55729">
    <property type="entry name" value="Acyl-CoA N-acyltransferases (Nat)"/>
    <property type="match status" value="1"/>
</dbReference>
<comment type="caution">
    <text evidence="6">The sequence shown here is derived from an EMBL/GenBank/DDBJ whole genome shotgun (WGS) entry which is preliminary data.</text>
</comment>